<evidence type="ECO:0000256" key="10">
    <source>
        <dbReference type="SAM" id="Phobius"/>
    </source>
</evidence>
<dbReference type="EMBL" id="CP030840">
    <property type="protein sequence ID" value="AXC10436.1"/>
    <property type="molecule type" value="Genomic_DNA"/>
</dbReference>
<dbReference type="Proteomes" id="UP000253606">
    <property type="component" value="Chromosome"/>
</dbReference>
<keyword evidence="7 10" id="KW-0472">Membrane</keyword>
<dbReference type="Pfam" id="PF07884">
    <property type="entry name" value="VKOR"/>
    <property type="match status" value="1"/>
</dbReference>
<keyword evidence="13" id="KW-1185">Reference proteome</keyword>
<dbReference type="AlphaFoldDB" id="A0A2Z5FVJ5"/>
<sequence length="138" mass="14869">MRFVLLFLAVCGIVVSSLALHVHYSTDLQPCSINEKWDCGIVNHSRFAVMGHVPVAVIGIGGYLILGLLALLGRYRLLVAASLAGLAFSLYLTNIEANQLRVWCLYCVISQGIIALLTLFAVGAAIWGRKSAAIPSRV</sequence>
<evidence type="ECO:0000256" key="5">
    <source>
        <dbReference type="ARBA" id="ARBA00022989"/>
    </source>
</evidence>
<keyword evidence="4" id="KW-0874">Quinone</keyword>
<dbReference type="GO" id="GO:0016491">
    <property type="term" value="F:oxidoreductase activity"/>
    <property type="evidence" value="ECO:0007669"/>
    <property type="project" value="UniProtKB-KW"/>
</dbReference>
<evidence type="ECO:0000313" key="13">
    <source>
        <dbReference type="Proteomes" id="UP000253606"/>
    </source>
</evidence>
<evidence type="ECO:0000256" key="1">
    <source>
        <dbReference type="ARBA" id="ARBA00004141"/>
    </source>
</evidence>
<reference evidence="12 13" key="1">
    <citation type="journal article" date="2018" name="Front. Microbiol.">
        <title>Hydrolytic Capabilities as a Key to Environmental Success: Chitinolytic and Cellulolytic Acidobacteria From Acidic Sub-arctic Soils and Boreal Peatlands.</title>
        <authorList>
            <person name="Belova S.E."/>
            <person name="Ravin N.V."/>
            <person name="Pankratov T.A."/>
            <person name="Rakitin A.L."/>
            <person name="Ivanova A.A."/>
            <person name="Beletsky A.V."/>
            <person name="Mardanov A.V."/>
            <person name="Sinninghe Damste J.S."/>
            <person name="Dedysh S.N."/>
        </authorList>
    </citation>
    <scope>NUCLEOTIDE SEQUENCE [LARGE SCALE GENOMIC DNA]</scope>
    <source>
        <strain evidence="12 13">SBC82</strain>
    </source>
</reference>
<dbReference type="Gene3D" id="1.20.1440.130">
    <property type="entry name" value="VKOR domain"/>
    <property type="match status" value="1"/>
</dbReference>
<keyword evidence="3 10" id="KW-0812">Transmembrane</keyword>
<dbReference type="GO" id="GO:0016020">
    <property type="term" value="C:membrane"/>
    <property type="evidence" value="ECO:0007669"/>
    <property type="project" value="UniProtKB-SubCell"/>
</dbReference>
<evidence type="ECO:0000256" key="9">
    <source>
        <dbReference type="ARBA" id="ARBA00023284"/>
    </source>
</evidence>
<keyword evidence="9" id="KW-0676">Redox-active center</keyword>
<feature type="transmembrane region" description="Helical" evidence="10">
    <location>
        <begin position="53"/>
        <end position="72"/>
    </location>
</feature>
<evidence type="ECO:0000256" key="2">
    <source>
        <dbReference type="ARBA" id="ARBA00006214"/>
    </source>
</evidence>
<gene>
    <name evidence="12" type="ORF">ACPOL_1085</name>
</gene>
<accession>A0A2Z5FVJ5</accession>
<keyword evidence="6" id="KW-0560">Oxidoreductase</keyword>
<evidence type="ECO:0000256" key="8">
    <source>
        <dbReference type="ARBA" id="ARBA00023157"/>
    </source>
</evidence>
<proteinExistence type="inferred from homology"/>
<feature type="domain" description="Vitamin K epoxide reductase" evidence="11">
    <location>
        <begin position="1"/>
        <end position="127"/>
    </location>
</feature>
<dbReference type="SMART" id="SM00756">
    <property type="entry name" value="VKc"/>
    <property type="match status" value="1"/>
</dbReference>
<keyword evidence="5 10" id="KW-1133">Transmembrane helix</keyword>
<name>A0A2Z5FVJ5_9BACT</name>
<dbReference type="GO" id="GO:0048038">
    <property type="term" value="F:quinone binding"/>
    <property type="evidence" value="ECO:0007669"/>
    <property type="project" value="UniProtKB-KW"/>
</dbReference>
<comment type="subcellular location">
    <subcellularLocation>
        <location evidence="1">Membrane</location>
        <topology evidence="1">Multi-pass membrane protein</topology>
    </subcellularLocation>
</comment>
<protein>
    <recommendedName>
        <fullName evidence="11">Vitamin K epoxide reductase domain-containing protein</fullName>
    </recommendedName>
</protein>
<feature type="transmembrane region" description="Helical" evidence="10">
    <location>
        <begin position="77"/>
        <end position="94"/>
    </location>
</feature>
<evidence type="ECO:0000259" key="11">
    <source>
        <dbReference type="SMART" id="SM00756"/>
    </source>
</evidence>
<evidence type="ECO:0000313" key="12">
    <source>
        <dbReference type="EMBL" id="AXC10436.1"/>
    </source>
</evidence>
<comment type="similarity">
    <text evidence="2">Belongs to the VKOR family.</text>
</comment>
<keyword evidence="8" id="KW-1015">Disulfide bond</keyword>
<dbReference type="InterPro" id="IPR012932">
    <property type="entry name" value="VKOR"/>
</dbReference>
<evidence type="ECO:0000256" key="4">
    <source>
        <dbReference type="ARBA" id="ARBA00022719"/>
    </source>
</evidence>
<evidence type="ECO:0000256" key="7">
    <source>
        <dbReference type="ARBA" id="ARBA00023136"/>
    </source>
</evidence>
<dbReference type="RefSeq" id="WP_161557215.1">
    <property type="nucleotide sequence ID" value="NZ_CP030840.1"/>
</dbReference>
<organism evidence="12 13">
    <name type="scientific">Acidisarcina polymorpha</name>
    <dbReference type="NCBI Taxonomy" id="2211140"/>
    <lineage>
        <taxon>Bacteria</taxon>
        <taxon>Pseudomonadati</taxon>
        <taxon>Acidobacteriota</taxon>
        <taxon>Terriglobia</taxon>
        <taxon>Terriglobales</taxon>
        <taxon>Acidobacteriaceae</taxon>
        <taxon>Acidisarcina</taxon>
    </lineage>
</organism>
<dbReference type="KEGG" id="abas:ACPOL_1085"/>
<evidence type="ECO:0000256" key="6">
    <source>
        <dbReference type="ARBA" id="ARBA00023002"/>
    </source>
</evidence>
<evidence type="ECO:0000256" key="3">
    <source>
        <dbReference type="ARBA" id="ARBA00022692"/>
    </source>
</evidence>
<dbReference type="InterPro" id="IPR038354">
    <property type="entry name" value="VKOR_sf"/>
</dbReference>
<feature type="transmembrane region" description="Helical" evidence="10">
    <location>
        <begin position="100"/>
        <end position="127"/>
    </location>
</feature>